<name>A0A9W6ZJS7_9STRA</name>
<organism evidence="1 2">
    <name type="scientific">Triparma retinervis</name>
    <dbReference type="NCBI Taxonomy" id="2557542"/>
    <lineage>
        <taxon>Eukaryota</taxon>
        <taxon>Sar</taxon>
        <taxon>Stramenopiles</taxon>
        <taxon>Ochrophyta</taxon>
        <taxon>Bolidophyceae</taxon>
        <taxon>Parmales</taxon>
        <taxon>Triparmaceae</taxon>
        <taxon>Triparma</taxon>
    </lineage>
</organism>
<dbReference type="EMBL" id="BRXZ01006124">
    <property type="protein sequence ID" value="GMH55677.1"/>
    <property type="molecule type" value="Genomic_DNA"/>
</dbReference>
<evidence type="ECO:0000313" key="1">
    <source>
        <dbReference type="EMBL" id="GMH55677.1"/>
    </source>
</evidence>
<accession>A0A9W6ZJS7</accession>
<dbReference type="Proteomes" id="UP001165082">
    <property type="component" value="Unassembled WGS sequence"/>
</dbReference>
<proteinExistence type="predicted"/>
<comment type="caution">
    <text evidence="1">The sequence shown here is derived from an EMBL/GenBank/DDBJ whole genome shotgun (WGS) entry which is preliminary data.</text>
</comment>
<dbReference type="AlphaFoldDB" id="A0A9W6ZJS7"/>
<reference evidence="1" key="1">
    <citation type="submission" date="2022-07" db="EMBL/GenBank/DDBJ databases">
        <title>Genome analysis of Parmales, a sister group of diatoms, reveals the evolutionary specialization of diatoms from phago-mixotrophs to photoautotrophs.</title>
        <authorList>
            <person name="Ban H."/>
            <person name="Sato S."/>
            <person name="Yoshikawa S."/>
            <person name="Kazumasa Y."/>
            <person name="Nakamura Y."/>
            <person name="Ichinomiya M."/>
            <person name="Saitoh K."/>
            <person name="Sato N."/>
            <person name="Blanc-Mathieu R."/>
            <person name="Endo H."/>
            <person name="Kuwata A."/>
            <person name="Ogata H."/>
        </authorList>
    </citation>
    <scope>NUCLEOTIDE SEQUENCE</scope>
</reference>
<feature type="non-terminal residue" evidence="1">
    <location>
        <position position="1"/>
    </location>
</feature>
<keyword evidence="2" id="KW-1185">Reference proteome</keyword>
<sequence length="101" mass="10862">MSTRDSLVALGGAALGAGAILLAQKSFDKDSFFGSGPSLVRKLSFRTPPCIVIIDPLSTGMSLASLLQSKGYACIRVYSQEFPDEITNLVPKNMTKPVMWH</sequence>
<evidence type="ECO:0000313" key="2">
    <source>
        <dbReference type="Proteomes" id="UP001165082"/>
    </source>
</evidence>
<protein>
    <submittedName>
        <fullName evidence="1">Uncharacterized protein</fullName>
    </submittedName>
</protein>
<gene>
    <name evidence="1" type="ORF">TrRE_jg11739</name>
</gene>